<dbReference type="VEuPathDB" id="MicrosporidiaDB:M970_080170"/>
<dbReference type="VEuPathDB" id="MicrosporidiaDB:AEWQ_080160"/>
<organism evidence="1">
    <name type="scientific">Encephalitozoon cuniculi</name>
    <name type="common">Microsporidian parasite</name>
    <dbReference type="NCBI Taxonomy" id="6035"/>
    <lineage>
        <taxon>Eukaryota</taxon>
        <taxon>Fungi</taxon>
        <taxon>Fungi incertae sedis</taxon>
        <taxon>Microsporidia</taxon>
        <taxon>Unikaryonidae</taxon>
        <taxon>Encephalitozoon</taxon>
    </lineage>
</organism>
<dbReference type="AlphaFoldDB" id="M1K7X1"/>
<dbReference type="VEuPathDB" id="MicrosporidiaDB:AEWD_080120"/>
<proteinExistence type="predicted"/>
<evidence type="ECO:0000313" key="1">
    <source>
        <dbReference type="EMBL" id="AGE95125.1"/>
    </source>
</evidence>
<evidence type="ECO:0008006" key="2">
    <source>
        <dbReference type="Google" id="ProtNLM"/>
    </source>
</evidence>
<dbReference type="VEuPathDB" id="MicrosporidiaDB:AEWR_080170"/>
<dbReference type="EMBL" id="KC513605">
    <property type="protein sequence ID" value="AGE95125.1"/>
    <property type="molecule type" value="Genomic_DNA"/>
</dbReference>
<dbReference type="VEuPathDB" id="MicrosporidiaDB:ECU08_0200"/>
<gene>
    <name evidence="1" type="ORF">ECU08_0200</name>
</gene>
<sequence length="225" mass="25682">MDCVMSSQNAFIVDRILQAVRTSAMLIDTTNEVAFQLIAADKTLILNLTLEKAFFTSLSLKNRLALIPRQKFYIKKMKLLRITTNEYVMVFEYVFDKYVLRRRVFYNPSQPFAIDFKIDLSGEINPNVLRFALKEIGEEIVTLRVAKDVGEIRGEETRMRFAVEFHGEFSVDVIGGNLRSIFEVSDLFIRMGISYGSSNLSINFVFVGSGTKASFFVAINRRANP</sequence>
<accession>M1K7X1</accession>
<reference evidence="1" key="1">
    <citation type="journal article" date="2013" name="Eukaryot. Cell">
        <title>Extremely Reduced Levels of Heterozygosity in the Vertebrate Pathogen Encephalitozoon cuniculi.</title>
        <authorList>
            <person name="Selman M."/>
            <person name="Sak B."/>
            <person name="Kvac M."/>
            <person name="Farinelli L."/>
            <person name="Weiss L.M."/>
            <person name="Corradi N."/>
        </authorList>
    </citation>
    <scope>NUCLEOTIDE SEQUENCE</scope>
</reference>
<protein>
    <recommendedName>
        <fullName evidence="2">Proliferating cell nuclear antigen</fullName>
    </recommendedName>
</protein>
<name>M1K7X1_ENCCN</name>